<dbReference type="Gene3D" id="3.30.450.350">
    <property type="entry name" value="CHASE domain"/>
    <property type="match status" value="1"/>
</dbReference>
<dbReference type="InterPro" id="IPR001789">
    <property type="entry name" value="Sig_transdc_resp-reg_receiver"/>
</dbReference>
<keyword evidence="8" id="KW-0732">Signal</keyword>
<feature type="transmembrane region" description="Helical" evidence="22">
    <location>
        <begin position="204"/>
        <end position="224"/>
    </location>
</feature>
<dbReference type="InterPro" id="IPR005467">
    <property type="entry name" value="His_kinase_dom"/>
</dbReference>
<evidence type="ECO:0000256" key="19">
    <source>
        <dbReference type="ARBA" id="ARBA00070152"/>
    </source>
</evidence>
<keyword evidence="10" id="KW-0418">Kinase</keyword>
<dbReference type="SUPFAM" id="SSF52172">
    <property type="entry name" value="CheY-like"/>
    <property type="match status" value="1"/>
</dbReference>
<feature type="domain" description="Response regulatory" evidence="24">
    <location>
        <begin position="1083"/>
        <end position="1200"/>
    </location>
</feature>
<dbReference type="InterPro" id="IPR007895">
    <property type="entry name" value="MASE1"/>
</dbReference>
<dbReference type="SUPFAM" id="SSF47384">
    <property type="entry name" value="Homodimeric domain of signal transducing histidine kinase"/>
    <property type="match status" value="1"/>
</dbReference>
<keyword evidence="6" id="KW-0808">Transferase</keyword>
<dbReference type="PROSITE" id="PS50839">
    <property type="entry name" value="CHASE"/>
    <property type="match status" value="1"/>
</dbReference>
<dbReference type="Gene3D" id="1.10.287.130">
    <property type="match status" value="1"/>
</dbReference>
<feature type="transmembrane region" description="Helical" evidence="22">
    <location>
        <begin position="280"/>
        <end position="300"/>
    </location>
</feature>
<keyword evidence="15 22" id="KW-0472">Membrane</keyword>
<dbReference type="InterPro" id="IPR003594">
    <property type="entry name" value="HATPase_dom"/>
</dbReference>
<accession>A0A7X2LV37</accession>
<dbReference type="FunFam" id="3.30.565.10:FF:000010">
    <property type="entry name" value="Sensor histidine kinase RcsC"/>
    <property type="match status" value="1"/>
</dbReference>
<feature type="transmembrane region" description="Helical" evidence="22">
    <location>
        <begin position="621"/>
        <end position="639"/>
    </location>
</feature>
<dbReference type="FunFam" id="1.10.287.130:FF:000002">
    <property type="entry name" value="Two-component osmosensing histidine kinase"/>
    <property type="match status" value="1"/>
</dbReference>
<evidence type="ECO:0000256" key="5">
    <source>
        <dbReference type="ARBA" id="ARBA00022553"/>
    </source>
</evidence>
<evidence type="ECO:0000256" key="2">
    <source>
        <dbReference type="ARBA" id="ARBA00004651"/>
    </source>
</evidence>
<keyword evidence="9" id="KW-0547">Nucleotide-binding</keyword>
<dbReference type="InterPro" id="IPR042240">
    <property type="entry name" value="CHASE_sf"/>
</dbReference>
<dbReference type="AlphaFoldDB" id="A0A7X2LV37"/>
<feature type="transmembrane region" description="Helical" evidence="22">
    <location>
        <begin position="320"/>
        <end position="340"/>
    </location>
</feature>
<keyword evidence="21" id="KW-0175">Coiled coil</keyword>
<dbReference type="Gene3D" id="3.30.565.10">
    <property type="entry name" value="Histidine kinase-like ATPase, C-terminal domain"/>
    <property type="match status" value="1"/>
</dbReference>
<dbReference type="SMART" id="SM00448">
    <property type="entry name" value="REC"/>
    <property type="match status" value="1"/>
</dbReference>
<feature type="transmembrane region" description="Helical" evidence="22">
    <location>
        <begin position="244"/>
        <end position="268"/>
    </location>
</feature>
<dbReference type="CDD" id="cd00082">
    <property type="entry name" value="HisKA"/>
    <property type="match status" value="1"/>
</dbReference>
<dbReference type="SMART" id="SM01079">
    <property type="entry name" value="CHASE"/>
    <property type="match status" value="1"/>
</dbReference>
<dbReference type="Pfam" id="PF05231">
    <property type="entry name" value="MASE1"/>
    <property type="match status" value="1"/>
</dbReference>
<evidence type="ECO:0000259" key="25">
    <source>
        <dbReference type="PROSITE" id="PS50839"/>
    </source>
</evidence>
<evidence type="ECO:0000256" key="14">
    <source>
        <dbReference type="ARBA" id="ARBA00023026"/>
    </source>
</evidence>
<evidence type="ECO:0000256" key="21">
    <source>
        <dbReference type="SAM" id="Coils"/>
    </source>
</evidence>
<evidence type="ECO:0000256" key="22">
    <source>
        <dbReference type="SAM" id="Phobius"/>
    </source>
</evidence>
<evidence type="ECO:0000256" key="3">
    <source>
        <dbReference type="ARBA" id="ARBA00012438"/>
    </source>
</evidence>
<dbReference type="PANTHER" id="PTHR45339:SF1">
    <property type="entry name" value="HYBRID SIGNAL TRANSDUCTION HISTIDINE KINASE J"/>
    <property type="match status" value="1"/>
</dbReference>
<dbReference type="EC" id="2.7.13.3" evidence="3"/>
<dbReference type="InterPro" id="IPR011006">
    <property type="entry name" value="CheY-like_superfamily"/>
</dbReference>
<dbReference type="Gene3D" id="3.40.50.2300">
    <property type="match status" value="1"/>
</dbReference>
<evidence type="ECO:0000259" key="24">
    <source>
        <dbReference type="PROSITE" id="PS50110"/>
    </source>
</evidence>
<comment type="function">
    <text evidence="16">Member of the two-component regulatory system BvgS/BvgA. Phosphorylates BvgA via a four-step phosphorelay in response to environmental signals.</text>
</comment>
<evidence type="ECO:0000256" key="6">
    <source>
        <dbReference type="ARBA" id="ARBA00022679"/>
    </source>
</evidence>
<dbReference type="PANTHER" id="PTHR45339">
    <property type="entry name" value="HYBRID SIGNAL TRANSDUCTION HISTIDINE KINASE J"/>
    <property type="match status" value="1"/>
</dbReference>
<keyword evidence="14" id="KW-0843">Virulence</keyword>
<dbReference type="CDD" id="cd17546">
    <property type="entry name" value="REC_hyHK_CKI1_RcsC-like"/>
    <property type="match status" value="1"/>
</dbReference>
<comment type="catalytic activity">
    <reaction evidence="1">
        <text>ATP + protein L-histidine = ADP + protein N-phospho-L-histidine.</text>
        <dbReference type="EC" id="2.7.13.3"/>
    </reaction>
</comment>
<feature type="modified residue" description="4-aspartylphosphate" evidence="20">
    <location>
        <position position="1134"/>
    </location>
</feature>
<dbReference type="PRINTS" id="PR00344">
    <property type="entry name" value="BCTRLSENSOR"/>
</dbReference>
<dbReference type="InterPro" id="IPR006189">
    <property type="entry name" value="CHASE_dom"/>
</dbReference>
<feature type="coiled-coil region" evidence="21">
    <location>
        <begin position="653"/>
        <end position="694"/>
    </location>
</feature>
<dbReference type="EMBL" id="WKJJ01000011">
    <property type="protein sequence ID" value="MRV73667.1"/>
    <property type="molecule type" value="Genomic_DNA"/>
</dbReference>
<evidence type="ECO:0000256" key="17">
    <source>
        <dbReference type="ARBA" id="ARBA00064003"/>
    </source>
</evidence>
<evidence type="ECO:0000313" key="27">
    <source>
        <dbReference type="Proteomes" id="UP000446768"/>
    </source>
</evidence>
<keyword evidence="13" id="KW-0902">Two-component regulatory system</keyword>
<dbReference type="SUPFAM" id="SSF55874">
    <property type="entry name" value="ATPase domain of HSP90 chaperone/DNA topoisomerase II/histidine kinase"/>
    <property type="match status" value="1"/>
</dbReference>
<dbReference type="PROSITE" id="PS50110">
    <property type="entry name" value="RESPONSE_REGULATORY"/>
    <property type="match status" value="1"/>
</dbReference>
<dbReference type="Pfam" id="PF00512">
    <property type="entry name" value="HisKA"/>
    <property type="match status" value="1"/>
</dbReference>
<dbReference type="Proteomes" id="UP000446768">
    <property type="component" value="Unassembled WGS sequence"/>
</dbReference>
<feature type="transmembrane region" description="Helical" evidence="22">
    <location>
        <begin position="129"/>
        <end position="155"/>
    </location>
</feature>
<evidence type="ECO:0000256" key="11">
    <source>
        <dbReference type="ARBA" id="ARBA00022840"/>
    </source>
</evidence>
<comment type="subunit">
    <text evidence="17">At low DSF concentrations, interacts with RpfF.</text>
</comment>
<evidence type="ECO:0000256" key="15">
    <source>
        <dbReference type="ARBA" id="ARBA00023136"/>
    </source>
</evidence>
<evidence type="ECO:0000256" key="13">
    <source>
        <dbReference type="ARBA" id="ARBA00023012"/>
    </source>
</evidence>
<organism evidence="26 27">
    <name type="scientific">Pseudoduganella rivuli</name>
    <dbReference type="NCBI Taxonomy" id="2666085"/>
    <lineage>
        <taxon>Bacteria</taxon>
        <taxon>Pseudomonadati</taxon>
        <taxon>Pseudomonadota</taxon>
        <taxon>Betaproteobacteria</taxon>
        <taxon>Burkholderiales</taxon>
        <taxon>Oxalobacteraceae</taxon>
        <taxon>Telluria group</taxon>
        <taxon>Pseudoduganella</taxon>
    </lineage>
</organism>
<evidence type="ECO:0000256" key="9">
    <source>
        <dbReference type="ARBA" id="ARBA00022741"/>
    </source>
</evidence>
<keyword evidence="5 20" id="KW-0597">Phosphoprotein</keyword>
<keyword evidence="4" id="KW-1003">Cell membrane</keyword>
<dbReference type="SMART" id="SM00387">
    <property type="entry name" value="HATPase_c"/>
    <property type="match status" value="1"/>
</dbReference>
<dbReference type="Pfam" id="PF02518">
    <property type="entry name" value="HATPase_c"/>
    <property type="match status" value="1"/>
</dbReference>
<dbReference type="Pfam" id="PF00072">
    <property type="entry name" value="Response_reg"/>
    <property type="match status" value="1"/>
</dbReference>
<evidence type="ECO:0000256" key="12">
    <source>
        <dbReference type="ARBA" id="ARBA00022989"/>
    </source>
</evidence>
<dbReference type="GO" id="GO:0005524">
    <property type="term" value="F:ATP binding"/>
    <property type="evidence" value="ECO:0007669"/>
    <property type="project" value="UniProtKB-KW"/>
</dbReference>
<evidence type="ECO:0000256" key="18">
    <source>
        <dbReference type="ARBA" id="ARBA00068150"/>
    </source>
</evidence>
<evidence type="ECO:0000256" key="7">
    <source>
        <dbReference type="ARBA" id="ARBA00022692"/>
    </source>
</evidence>
<feature type="domain" description="CHASE" evidence="25">
    <location>
        <begin position="453"/>
        <end position="560"/>
    </location>
</feature>
<reference evidence="26 27" key="1">
    <citation type="submission" date="2019-11" db="EMBL/GenBank/DDBJ databases">
        <title>Novel species isolated from a subtropical stream in China.</title>
        <authorList>
            <person name="Lu H."/>
        </authorList>
    </citation>
    <scope>NUCLEOTIDE SEQUENCE [LARGE SCALE GENOMIC DNA]</scope>
    <source>
        <strain evidence="26 27">FT92W</strain>
    </source>
</reference>
<protein>
    <recommendedName>
        <fullName evidence="18">Sensory/regulatory protein RpfC</fullName>
        <ecNumber evidence="3">2.7.13.3</ecNumber>
    </recommendedName>
    <alternativeName>
        <fullName evidence="19">Virulence sensor protein BvgS</fullName>
    </alternativeName>
</protein>
<sequence>MAPRDWNLAGQPRMRQMAAIAACALLYAALAAAGQMLAIARGNGVPVWLPTGLGLAAMLLCGRRMGWAVLLGSLLANLQIQSGHGPMSLSGVAVSVVIAAANVVTVMLAAAWMGRIFGGVLRFQQLRQVYLFVAASAAASVPVALAGTLALVVAGNVAAGESMPVATVWWMSDVLGFLVVTPPLLAFADADRGAMLPVGGRSEAVLHAAVTLALLVAAFAWPLAGHAPLPCAPFLLLPCAGWAAWRFGARCSGVLVLLIVLAAWLSSARGAATFAVGTQLGTLLTLGIYIGLAALSALMAGADAERHAGAGRPAVRWPPLLPLCVLYGGLGVTAVSWQMVADYTERRAEENFTRVAQNVWQRVESRLTDYERLLKIGATYFAASHSVERKEWSRFVSGLEIEQSFPGSASVGYVAWLDEDMVEPYEQGMRGEDPGFRLWPKTSVDGHLAVAQYLEPFNSSNRRVWGYNVLSEPVRRAALMEAARSGRISATASLILISEQDKAPPPGFVMYHPVYRGGVDPGTEAGRLHELMGFIYAAFRITELFDSMALGALPEMHIEAHEGADGRLLYRSSVPPDKAEATFARRYKLEKAIMVGQTGRYWRVQVLSTPRFERGIDREKALIVLVLGALVSVLVFEMVRSLSSTRLEALALAERMTRELHEKNAVLARSETEARQAAEELRGAKERAESASLAKSAFVANMSHELRTPMNAVLGIAQLLGRTELTAEQQNYLGMIAASGRTLLTVLNDILDFSKVEAGRLELEETDACIDDVAQAIGALMAVNVGDKPIRTLIDVEPGVPACVRLDGMRLEQILINLTGNALKFTSQGKVVLRIGAGSPDGGRPALRVTVSDTGPGVPPDLMPRLFSPFVQADSSMTRRFGGTGLGLAIAQRLAHLMGGEVMVDSVQGQGSTFSLTVPYAPAMAPAPPVMPPPALRGIAVLLLEEDDDTARSLVHAAGPWDWRFGRAAGVDEALRLLDSTAGVQYAGLVAGPSFDAAAMLPLLKKMAHTSHHAPFVVRMVSGFSALAQPLPGGAEHAAVLHCPVTRRGLLAAVLDAAESAQGTQAAAGAAGLQSGGELAGMALLLAEDNALNQVVASTMLQGAGATVDIASNGREAVEAMRSHGDRYHVVLMDVQMPVMDGFTATRAIRRELGLHTTIIAMTAGVTQAERAECLAAGMDDFIAKPVECDDMIATIARYK</sequence>
<name>A0A7X2LV37_9BURK</name>
<dbReference type="CDD" id="cd16922">
    <property type="entry name" value="HATPase_EvgS-ArcB-TorS-like"/>
    <property type="match status" value="1"/>
</dbReference>
<dbReference type="RefSeq" id="WP_154376467.1">
    <property type="nucleotide sequence ID" value="NZ_WKJJ01000011.1"/>
</dbReference>
<dbReference type="Pfam" id="PF03924">
    <property type="entry name" value="CHASE"/>
    <property type="match status" value="1"/>
</dbReference>
<evidence type="ECO:0000256" key="4">
    <source>
        <dbReference type="ARBA" id="ARBA00022475"/>
    </source>
</evidence>
<evidence type="ECO:0000256" key="16">
    <source>
        <dbReference type="ARBA" id="ARBA00058004"/>
    </source>
</evidence>
<dbReference type="SMART" id="SM00388">
    <property type="entry name" value="HisKA"/>
    <property type="match status" value="1"/>
</dbReference>
<evidence type="ECO:0000259" key="23">
    <source>
        <dbReference type="PROSITE" id="PS50109"/>
    </source>
</evidence>
<evidence type="ECO:0000256" key="1">
    <source>
        <dbReference type="ARBA" id="ARBA00000085"/>
    </source>
</evidence>
<keyword evidence="11" id="KW-0067">ATP-binding</keyword>
<evidence type="ECO:0000256" key="8">
    <source>
        <dbReference type="ARBA" id="ARBA00022729"/>
    </source>
</evidence>
<dbReference type="InterPro" id="IPR003661">
    <property type="entry name" value="HisK_dim/P_dom"/>
</dbReference>
<evidence type="ECO:0000313" key="26">
    <source>
        <dbReference type="EMBL" id="MRV73667.1"/>
    </source>
</evidence>
<dbReference type="InterPro" id="IPR036890">
    <property type="entry name" value="HATPase_C_sf"/>
</dbReference>
<comment type="caution">
    <text evidence="26">The sequence shown here is derived from an EMBL/GenBank/DDBJ whole genome shotgun (WGS) entry which is preliminary data.</text>
</comment>
<dbReference type="GO" id="GO:0000155">
    <property type="term" value="F:phosphorelay sensor kinase activity"/>
    <property type="evidence" value="ECO:0007669"/>
    <property type="project" value="InterPro"/>
</dbReference>
<comment type="subcellular location">
    <subcellularLocation>
        <location evidence="2">Cell membrane</location>
        <topology evidence="2">Multi-pass membrane protein</topology>
    </subcellularLocation>
</comment>
<dbReference type="GO" id="GO:0005886">
    <property type="term" value="C:plasma membrane"/>
    <property type="evidence" value="ECO:0007669"/>
    <property type="project" value="UniProtKB-SubCell"/>
</dbReference>
<evidence type="ECO:0000256" key="10">
    <source>
        <dbReference type="ARBA" id="ARBA00022777"/>
    </source>
</evidence>
<dbReference type="InterPro" id="IPR004358">
    <property type="entry name" value="Sig_transdc_His_kin-like_C"/>
</dbReference>
<keyword evidence="27" id="KW-1185">Reference proteome</keyword>
<gene>
    <name evidence="26" type="ORF">GJ700_18300</name>
</gene>
<feature type="domain" description="Histidine kinase" evidence="23">
    <location>
        <begin position="701"/>
        <end position="922"/>
    </location>
</feature>
<keyword evidence="12 22" id="KW-1133">Transmembrane helix</keyword>
<feature type="transmembrane region" description="Helical" evidence="22">
    <location>
        <begin position="92"/>
        <end position="117"/>
    </location>
</feature>
<dbReference type="PROSITE" id="PS50109">
    <property type="entry name" value="HIS_KIN"/>
    <property type="match status" value="1"/>
</dbReference>
<evidence type="ECO:0000256" key="20">
    <source>
        <dbReference type="PROSITE-ProRule" id="PRU00169"/>
    </source>
</evidence>
<dbReference type="InterPro" id="IPR036097">
    <property type="entry name" value="HisK_dim/P_sf"/>
</dbReference>
<feature type="transmembrane region" description="Helical" evidence="22">
    <location>
        <begin position="167"/>
        <end position="188"/>
    </location>
</feature>
<keyword evidence="7 22" id="KW-0812">Transmembrane</keyword>
<proteinExistence type="predicted"/>